<dbReference type="SUPFAM" id="SSF161098">
    <property type="entry name" value="MetI-like"/>
    <property type="match status" value="1"/>
</dbReference>
<feature type="transmembrane region" description="Helical" evidence="7">
    <location>
        <begin position="125"/>
        <end position="144"/>
    </location>
</feature>
<evidence type="ECO:0000256" key="1">
    <source>
        <dbReference type="ARBA" id="ARBA00004651"/>
    </source>
</evidence>
<feature type="transmembrane region" description="Helical" evidence="7">
    <location>
        <begin position="150"/>
        <end position="169"/>
    </location>
</feature>
<evidence type="ECO:0000259" key="8">
    <source>
        <dbReference type="PROSITE" id="PS50928"/>
    </source>
</evidence>
<comment type="subcellular location">
    <subcellularLocation>
        <location evidence="1 7">Cell membrane</location>
        <topology evidence="1 7">Multi-pass membrane protein</topology>
    </subcellularLocation>
</comment>
<dbReference type="InterPro" id="IPR000515">
    <property type="entry name" value="MetI-like"/>
</dbReference>
<feature type="domain" description="ABC transmembrane type-1" evidence="8">
    <location>
        <begin position="87"/>
        <end position="277"/>
    </location>
</feature>
<dbReference type="PROSITE" id="PS50928">
    <property type="entry name" value="ABC_TM1"/>
    <property type="match status" value="1"/>
</dbReference>
<dbReference type="OrthoDB" id="9812701at2"/>
<dbReference type="CDD" id="cd06261">
    <property type="entry name" value="TM_PBP2"/>
    <property type="match status" value="1"/>
</dbReference>
<dbReference type="Gene3D" id="1.10.3720.10">
    <property type="entry name" value="MetI-like"/>
    <property type="match status" value="1"/>
</dbReference>
<comment type="similarity">
    <text evidence="7">Belongs to the binding-protein-dependent transport system permease family.</text>
</comment>
<dbReference type="InterPro" id="IPR035906">
    <property type="entry name" value="MetI-like_sf"/>
</dbReference>
<dbReference type="STRING" id="150121.SAMN06296010_0937"/>
<evidence type="ECO:0000256" key="4">
    <source>
        <dbReference type="ARBA" id="ARBA00022692"/>
    </source>
</evidence>
<feature type="transmembrane region" description="Helical" evidence="7">
    <location>
        <begin position="25"/>
        <end position="47"/>
    </location>
</feature>
<sequence>MSLDTVGLALAGTARRTRRRTRPSALVVASIALLGIVAVASVLAPVITPYAPDATDILNSSAGPTSEHLLGTDGTGRDTLSRLLIGAQLSLLAPLAVAVITTAVGALLGLAAARIGGAFDMIVSRAMDIVFAFPTLLLALLAVAVFGPGLTAPICALALGYIPFVGRIVRSAAIQEQAKPYVGSHAVMGFSELAITVRHIFPNIAPVLLAQATLTFGYAMLDIAALSYLGLGVQPPAADWGSMIAQSQSAVLQGNLWSILFPGMAVILTVLAVNVLGESLSDRFSLASRSAR</sequence>
<gene>
    <name evidence="9" type="ORF">SAMN06296010_0937</name>
</gene>
<dbReference type="Proteomes" id="UP000193244">
    <property type="component" value="Unassembled WGS sequence"/>
</dbReference>
<evidence type="ECO:0000256" key="5">
    <source>
        <dbReference type="ARBA" id="ARBA00022989"/>
    </source>
</evidence>
<evidence type="ECO:0000256" key="7">
    <source>
        <dbReference type="RuleBase" id="RU363032"/>
    </source>
</evidence>
<dbReference type="Pfam" id="PF00528">
    <property type="entry name" value="BPD_transp_1"/>
    <property type="match status" value="1"/>
</dbReference>
<dbReference type="EMBL" id="FXAY01000001">
    <property type="protein sequence ID" value="SMG19176.1"/>
    <property type="molecule type" value="Genomic_DNA"/>
</dbReference>
<keyword evidence="4 7" id="KW-0812">Transmembrane</keyword>
<organism evidence="9 10">
    <name type="scientific">Agreia pratensis</name>
    <dbReference type="NCBI Taxonomy" id="150121"/>
    <lineage>
        <taxon>Bacteria</taxon>
        <taxon>Bacillati</taxon>
        <taxon>Actinomycetota</taxon>
        <taxon>Actinomycetes</taxon>
        <taxon>Micrococcales</taxon>
        <taxon>Microbacteriaceae</taxon>
        <taxon>Agreia</taxon>
    </lineage>
</organism>
<feature type="transmembrane region" description="Helical" evidence="7">
    <location>
        <begin position="181"/>
        <end position="201"/>
    </location>
</feature>
<proteinExistence type="inferred from homology"/>
<evidence type="ECO:0000313" key="9">
    <source>
        <dbReference type="EMBL" id="SMG19176.1"/>
    </source>
</evidence>
<dbReference type="InterPro" id="IPR050366">
    <property type="entry name" value="BP-dependent_transpt_permease"/>
</dbReference>
<feature type="transmembrane region" description="Helical" evidence="7">
    <location>
        <begin position="91"/>
        <end position="113"/>
    </location>
</feature>
<reference evidence="10" key="1">
    <citation type="submission" date="2017-04" db="EMBL/GenBank/DDBJ databases">
        <authorList>
            <person name="Varghese N."/>
            <person name="Submissions S."/>
        </authorList>
    </citation>
    <scope>NUCLEOTIDE SEQUENCE [LARGE SCALE GENOMIC DNA]</scope>
    <source>
        <strain evidence="10">VKM Ac-2510</strain>
    </source>
</reference>
<dbReference type="AlphaFoldDB" id="A0A1X7IXF9"/>
<dbReference type="GO" id="GO:0055085">
    <property type="term" value="P:transmembrane transport"/>
    <property type="evidence" value="ECO:0007669"/>
    <property type="project" value="InterPro"/>
</dbReference>
<evidence type="ECO:0000313" key="10">
    <source>
        <dbReference type="Proteomes" id="UP000193244"/>
    </source>
</evidence>
<evidence type="ECO:0000256" key="3">
    <source>
        <dbReference type="ARBA" id="ARBA00022475"/>
    </source>
</evidence>
<keyword evidence="3" id="KW-1003">Cell membrane</keyword>
<accession>A0A1X7IXF9</accession>
<feature type="transmembrane region" description="Helical" evidence="7">
    <location>
        <begin position="207"/>
        <end position="233"/>
    </location>
</feature>
<evidence type="ECO:0000256" key="2">
    <source>
        <dbReference type="ARBA" id="ARBA00022448"/>
    </source>
</evidence>
<name>A0A1X7IXF9_9MICO</name>
<dbReference type="GO" id="GO:0005886">
    <property type="term" value="C:plasma membrane"/>
    <property type="evidence" value="ECO:0007669"/>
    <property type="project" value="UniProtKB-SubCell"/>
</dbReference>
<keyword evidence="6 7" id="KW-0472">Membrane</keyword>
<dbReference type="Pfam" id="PF12911">
    <property type="entry name" value="OppC_N"/>
    <property type="match status" value="1"/>
</dbReference>
<keyword evidence="2 7" id="KW-0813">Transport</keyword>
<keyword evidence="10" id="KW-1185">Reference proteome</keyword>
<keyword evidence="5 7" id="KW-1133">Transmembrane helix</keyword>
<dbReference type="PANTHER" id="PTHR43386:SF1">
    <property type="entry name" value="D,D-DIPEPTIDE TRANSPORT SYSTEM PERMEASE PROTEIN DDPC-RELATED"/>
    <property type="match status" value="1"/>
</dbReference>
<dbReference type="PANTHER" id="PTHR43386">
    <property type="entry name" value="OLIGOPEPTIDE TRANSPORT SYSTEM PERMEASE PROTEIN APPC"/>
    <property type="match status" value="1"/>
</dbReference>
<feature type="transmembrane region" description="Helical" evidence="7">
    <location>
        <begin position="254"/>
        <end position="276"/>
    </location>
</feature>
<evidence type="ECO:0000256" key="6">
    <source>
        <dbReference type="ARBA" id="ARBA00023136"/>
    </source>
</evidence>
<dbReference type="InterPro" id="IPR025966">
    <property type="entry name" value="OppC_N"/>
</dbReference>
<dbReference type="RefSeq" id="WP_085483325.1">
    <property type="nucleotide sequence ID" value="NZ_FXAY01000001.1"/>
</dbReference>
<protein>
    <submittedName>
        <fullName evidence="9">Peptide/nickel transport system permease protein</fullName>
    </submittedName>
</protein>